<dbReference type="RefSeq" id="WP_251619498.1">
    <property type="nucleotide sequence ID" value="NZ_CBDEMR010000035.1"/>
</dbReference>
<evidence type="ECO:0000313" key="2">
    <source>
        <dbReference type="Proteomes" id="UP000769484"/>
    </source>
</evidence>
<dbReference type="EMBL" id="JABZXJ010000006">
    <property type="protein sequence ID" value="MBF1648912.1"/>
    <property type="molecule type" value="Genomic_DNA"/>
</dbReference>
<dbReference type="AlphaFoldDB" id="A0A930KJF8"/>
<gene>
    <name evidence="1" type="ORF">HXO56_02260</name>
</gene>
<organism evidence="1 2">
    <name type="scientific">Rothia dentocariosa</name>
    <dbReference type="NCBI Taxonomy" id="2047"/>
    <lineage>
        <taxon>Bacteria</taxon>
        <taxon>Bacillati</taxon>
        <taxon>Actinomycetota</taxon>
        <taxon>Actinomycetes</taxon>
        <taxon>Micrococcales</taxon>
        <taxon>Micrococcaceae</taxon>
        <taxon>Rothia</taxon>
    </lineage>
</organism>
<keyword evidence="1" id="KW-0540">Nuclease</keyword>
<keyword evidence="1" id="KW-0378">Hydrolase</keyword>
<proteinExistence type="predicted"/>
<keyword evidence="1" id="KW-0255">Endonuclease</keyword>
<protein>
    <submittedName>
        <fullName evidence="1">HaeIII family restriction endonuclease</fullName>
    </submittedName>
</protein>
<accession>A0A930KJF8</accession>
<dbReference type="InterPro" id="IPR019059">
    <property type="entry name" value="Restrct_endonuc_II_HaeIII"/>
</dbReference>
<dbReference type="Proteomes" id="UP000769484">
    <property type="component" value="Unassembled WGS sequence"/>
</dbReference>
<sequence>MPNTSAANGKAFEYACLEALHQAILKRGGNSSIKENKAYITAKKFYESKDKNTQEEYQKDANLGIDIILPREPTTYKYDHKSILYLQSDDRAKNDTDVRDLVVESQGDSTTHTWGISIKHNHDAARHSRLSPRINFGEKWYRLPVSERYWNEVNPVFSILKSQKGIKWEESNIDKENDIYIPLLKAFRNEIIRAYETQGKIILVRILKYIIGEPEFYKFISKKGKTCVERYDLREGSIIHELLPNKILKFDQKAGTKTTLIMEMDNSWTISFRIHNASSKIQTSMKFDVTLLNKPDGLKVD</sequence>
<evidence type="ECO:0000313" key="1">
    <source>
        <dbReference type="EMBL" id="MBF1648912.1"/>
    </source>
</evidence>
<dbReference type="GO" id="GO:0004519">
    <property type="term" value="F:endonuclease activity"/>
    <property type="evidence" value="ECO:0007669"/>
    <property type="project" value="UniProtKB-KW"/>
</dbReference>
<comment type="caution">
    <text evidence="1">The sequence shown here is derived from an EMBL/GenBank/DDBJ whole genome shotgun (WGS) entry which is preliminary data.</text>
</comment>
<dbReference type="Pfam" id="PF09556">
    <property type="entry name" value="RE_HaeIII"/>
    <property type="match status" value="1"/>
</dbReference>
<reference evidence="1" key="1">
    <citation type="submission" date="2020-04" db="EMBL/GenBank/DDBJ databases">
        <title>Deep metagenomics examines the oral microbiome during advanced dental caries in children, revealing novel taxa and co-occurrences with host molecules.</title>
        <authorList>
            <person name="Baker J.L."/>
            <person name="Morton J.T."/>
            <person name="Dinis M."/>
            <person name="Alvarez R."/>
            <person name="Tran N.C."/>
            <person name="Knight R."/>
            <person name="Edlund A."/>
        </authorList>
    </citation>
    <scope>NUCLEOTIDE SEQUENCE</scope>
    <source>
        <strain evidence="1">JCVI_47_bin.4</strain>
    </source>
</reference>
<name>A0A930KJF8_9MICC</name>